<dbReference type="RefSeq" id="YP_001648276.1">
    <property type="nucleotide sequence ID" value="NC_010191.2"/>
</dbReference>
<dbReference type="GeneID" id="5845708"/>
<dbReference type="InterPro" id="IPR032871">
    <property type="entry name" value="AHH_dom_containing"/>
</dbReference>
<accession>A9YW97</accession>
<dbReference type="EMBL" id="EU304328">
    <property type="protein sequence ID" value="ABY27980.1"/>
    <property type="molecule type" value="Genomic_DNA"/>
</dbReference>
<dbReference type="OrthoDB" id="14093at10239"/>
<reference evidence="1 2" key="1">
    <citation type="journal article" date="2008" name="PLoS ONE">
        <title>Life-cycle and genome of OtV5, a large DNA virus of the pelagic marine unicellular green alga Ostreococcus tauri.</title>
        <authorList>
            <person name="Derelle E."/>
            <person name="Ferraz C."/>
            <person name="Escande M.L."/>
            <person name="Eychenie S."/>
            <person name="Cooke R."/>
            <person name="Piganeau G."/>
            <person name="Desdevises Y."/>
            <person name="Bellec L."/>
            <person name="Moreau H."/>
            <person name="Grimsley N."/>
        </authorList>
    </citation>
    <scope>NUCLEOTIDE SEQUENCE [LARGE SCALE GENOMIC DNA]</scope>
    <source>
        <strain evidence="1 2">OtV5</strain>
    </source>
</reference>
<keyword evidence="2" id="KW-1185">Reference proteome</keyword>
<gene>
    <name evidence="1" type="ORF">OtV5_180</name>
</gene>
<sequence>MRYGSTARKMFKVRWGLHGKGLVEDHHIIPAQFKKHPAVVRAKYDIHGSENIMMLPTRLGKIVLRVREDRLIHAGKHTGYNNYVGHILDSLKTVEQFTEFTQFLRMACRHRPQDIPWS</sequence>
<organism evidence="1 2">
    <name type="scientific">Ostreococcus tauri virus OtV5</name>
    <dbReference type="NCBI Taxonomy" id="1785753"/>
    <lineage>
        <taxon>Viruses</taxon>
        <taxon>Varidnaviria</taxon>
        <taxon>Bamfordvirae</taxon>
        <taxon>Nucleocytoviricota</taxon>
        <taxon>Megaviricetes</taxon>
        <taxon>Algavirales</taxon>
        <taxon>Phycodnaviridae</taxon>
        <taxon>Prasinovirus</taxon>
        <taxon>Prasinovirus ostreotauri</taxon>
    </lineage>
</organism>
<dbReference type="Proteomes" id="UP000203890">
    <property type="component" value="Segment"/>
</dbReference>
<dbReference type="KEGG" id="vg:5845708"/>
<evidence type="ECO:0000313" key="2">
    <source>
        <dbReference type="Proteomes" id="UP000203890"/>
    </source>
</evidence>
<proteinExistence type="predicted"/>
<dbReference type="Pfam" id="PF14412">
    <property type="entry name" value="AHH"/>
    <property type="match status" value="1"/>
</dbReference>
<name>A9YW97_9PHYC</name>
<evidence type="ECO:0000313" key="1">
    <source>
        <dbReference type="EMBL" id="ABY27980.1"/>
    </source>
</evidence>
<protein>
    <submittedName>
        <fullName evidence="1">Uncharacterized protein</fullName>
    </submittedName>
</protein>